<proteinExistence type="predicted"/>
<evidence type="ECO:0000313" key="2">
    <source>
        <dbReference type="Proteomes" id="UP001305414"/>
    </source>
</evidence>
<dbReference type="Proteomes" id="UP001305414">
    <property type="component" value="Unassembled WGS sequence"/>
</dbReference>
<accession>A0AAN7Z3Q2</accession>
<reference evidence="1 2" key="1">
    <citation type="submission" date="2023-10" db="EMBL/GenBank/DDBJ databases">
        <title>Draft genome sequence of Xylaria bambusicola isolate GMP-LS, the root and basal stem rot pathogen of sugarcane in Indonesia.</title>
        <authorList>
            <person name="Selvaraj P."/>
            <person name="Muralishankar V."/>
            <person name="Muruganantham S."/>
            <person name="Sp S."/>
            <person name="Haryani S."/>
            <person name="Lau K.J.X."/>
            <person name="Naqvi N.I."/>
        </authorList>
    </citation>
    <scope>NUCLEOTIDE SEQUENCE [LARGE SCALE GENOMIC DNA]</scope>
    <source>
        <strain evidence="1">GMP-LS</strain>
    </source>
</reference>
<gene>
    <name evidence="1" type="ORF">RRF57_004307</name>
</gene>
<evidence type="ECO:0000313" key="1">
    <source>
        <dbReference type="EMBL" id="KAK5628592.1"/>
    </source>
</evidence>
<keyword evidence="2" id="KW-1185">Reference proteome</keyword>
<protein>
    <submittedName>
        <fullName evidence="1">Uncharacterized protein</fullName>
    </submittedName>
</protein>
<organism evidence="1 2">
    <name type="scientific">Xylaria bambusicola</name>
    <dbReference type="NCBI Taxonomy" id="326684"/>
    <lineage>
        <taxon>Eukaryota</taxon>
        <taxon>Fungi</taxon>
        <taxon>Dikarya</taxon>
        <taxon>Ascomycota</taxon>
        <taxon>Pezizomycotina</taxon>
        <taxon>Sordariomycetes</taxon>
        <taxon>Xylariomycetidae</taxon>
        <taxon>Xylariales</taxon>
        <taxon>Xylariaceae</taxon>
        <taxon>Xylaria</taxon>
    </lineage>
</organism>
<dbReference type="EMBL" id="JAWHQM010000009">
    <property type="protein sequence ID" value="KAK5628592.1"/>
    <property type="molecule type" value="Genomic_DNA"/>
</dbReference>
<dbReference type="AlphaFoldDB" id="A0AAN7Z3Q2"/>
<name>A0AAN7Z3Q2_9PEZI</name>
<comment type="caution">
    <text evidence="1">The sequence shown here is derived from an EMBL/GenBank/DDBJ whole genome shotgun (WGS) entry which is preliminary data.</text>
</comment>
<sequence length="239" mass="26808">MQSSRIKVKSGEDFATYIAGQLAQLSLSTPSYEPSTDCVPVLNGEQFACIHEEFRRIVEQDNTKEDVAIHLFPGSQPPEIKVEFGVIPIQAPYAEASADVTVDYTPTIFISVYGDFNGLLLLKRAIVELGTVENPHKNYNKLLNMEETWGMAKGQAEGAIREIYRSLQRYPGDEGDMLSKMTYRVRLTEPMEHLYQTFTSAIETVYKVPARIADKFEADGGSWGACGGYWEILEMEYPA</sequence>